<feature type="signal peptide" evidence="1">
    <location>
        <begin position="1"/>
        <end position="26"/>
    </location>
</feature>
<protein>
    <recommendedName>
        <fullName evidence="4">Lipoprotein</fullName>
    </recommendedName>
</protein>
<comment type="caution">
    <text evidence="2">The sequence shown here is derived from an EMBL/GenBank/DDBJ whole genome shotgun (WGS) entry which is preliminary data.</text>
</comment>
<proteinExistence type="predicted"/>
<evidence type="ECO:0000313" key="2">
    <source>
        <dbReference type="EMBL" id="ENO87449.1"/>
    </source>
</evidence>
<evidence type="ECO:0000313" key="3">
    <source>
        <dbReference type="Proteomes" id="UP000013042"/>
    </source>
</evidence>
<dbReference type="Proteomes" id="UP000013042">
    <property type="component" value="Unassembled WGS sequence"/>
</dbReference>
<name>N6Z5L3_THASP</name>
<gene>
    <name evidence="2" type="ORF">C665_04808</name>
</gene>
<feature type="chain" id="PRO_5004129420" description="Lipoprotein" evidence="1">
    <location>
        <begin position="27"/>
        <end position="312"/>
    </location>
</feature>
<evidence type="ECO:0008006" key="4">
    <source>
        <dbReference type="Google" id="ProtNLM"/>
    </source>
</evidence>
<evidence type="ECO:0000256" key="1">
    <source>
        <dbReference type="SAM" id="SignalP"/>
    </source>
</evidence>
<sequence length="312" mass="34378">MGDFIMTRISHWPFGALAVCMLAAMAVTGCGLFDDDGERAPEIAFAPHAEGYAGKPDFAWLEHRHPLSTADLYKITPQNIAQLDQEQVDQIYARLSAGPIPDGAFDGDLFFPRGGSGKLRLSEIAGGGLKGLLVNVAGGKLDLVGEMLWKGKVFYRDERLLRNRIEDLTTLRKLGLVEESADTPLQKLNVGGKDQWLLFPAKLYCGQSLLDGRRESIIIDYAFTDELPGYRRMPDLLAGRNGFAIRDEIRMVYPGFYLGRAYMDRAFVVNFVLHNAQMIAASREAFLKTGQVDQDCWSGTQQRLIAAAAGGG</sequence>
<dbReference type="EMBL" id="AMXD01000017">
    <property type="protein sequence ID" value="ENO87449.1"/>
    <property type="molecule type" value="Genomic_DNA"/>
</dbReference>
<reference evidence="2 3" key="1">
    <citation type="submission" date="2012-09" db="EMBL/GenBank/DDBJ databases">
        <title>Draft Genome Sequences of 6 Strains from Genus Thauera.</title>
        <authorList>
            <person name="Liu B."/>
            <person name="Shapleigh J.P."/>
            <person name="Frostegard A.H."/>
        </authorList>
    </citation>
    <scope>NUCLEOTIDE SEQUENCE [LARGE SCALE GENOMIC DNA]</scope>
    <source>
        <strain evidence="2 3">S2</strain>
    </source>
</reference>
<organism evidence="2 3">
    <name type="scientific">Thauera aminoaromatica S2</name>
    <dbReference type="NCBI Taxonomy" id="1234381"/>
    <lineage>
        <taxon>Bacteria</taxon>
        <taxon>Pseudomonadati</taxon>
        <taxon>Pseudomonadota</taxon>
        <taxon>Betaproteobacteria</taxon>
        <taxon>Rhodocyclales</taxon>
        <taxon>Zoogloeaceae</taxon>
        <taxon>Thauera</taxon>
    </lineage>
</organism>
<keyword evidence="1" id="KW-0732">Signal</keyword>
<accession>N6Z5L3</accession>
<dbReference type="AlphaFoldDB" id="N6Z5L3"/>